<dbReference type="PANTHER" id="PTHR43211">
    <property type="entry name" value="FUMARYLACETOACETATE HYDROLASE"/>
    <property type="match status" value="1"/>
</dbReference>
<feature type="domain" description="Fumarylacetoacetase N-terminal" evidence="2">
    <location>
        <begin position="1"/>
        <end position="75"/>
    </location>
</feature>
<dbReference type="Pfam" id="PF18288">
    <property type="entry name" value="FAA_hydro_N_2"/>
    <property type="match status" value="1"/>
</dbReference>
<protein>
    <submittedName>
        <fullName evidence="3">Fumarylacetoacetate hydrolase family protein</fullName>
    </submittedName>
</protein>
<dbReference type="EMBL" id="RCZC01000007">
    <property type="protein sequence ID" value="TPG49347.1"/>
    <property type="molecule type" value="Genomic_DNA"/>
</dbReference>
<evidence type="ECO:0000313" key="3">
    <source>
        <dbReference type="EMBL" id="TPG49347.1"/>
    </source>
</evidence>
<keyword evidence="3" id="KW-0378">Hydrolase</keyword>
<comment type="caution">
    <text evidence="3">The sequence shown here is derived from an EMBL/GenBank/DDBJ whole genome shotgun (WGS) entry which is preliminary data.</text>
</comment>
<evidence type="ECO:0000259" key="2">
    <source>
        <dbReference type="Pfam" id="PF18288"/>
    </source>
</evidence>
<sequence>MKLATLANGRPDGRLVLVSPDGERYAGAEGIAPTLQDALERWDEVEPALRALAAELAAGGGTPLAGEALEAPLPRAWQWLDGSAFPNHGVLMQMAYNSPPIETDLPLMYQGMSHCFLAPTADVPVPDEAHGIDFEGEFGVITAAVPMGTSAEEAAGLIRLVVQINDWSLRTLAGPEMRTGFGWVQAKPACSVAPFAVTPDALGEGWSRGRVCLPLEVQWNEAPFGRARGDVMAVSFPELVAHAARTRALPAGTIIGSGTVANVEYRDVGSTCIAERRAIEMIEHGAPVTGFMRFGDRVRMEARGADGATVFGAIDQQVVKG</sequence>
<dbReference type="SUPFAM" id="SSF56529">
    <property type="entry name" value="FAH"/>
    <property type="match status" value="1"/>
</dbReference>
<dbReference type="InterPro" id="IPR041072">
    <property type="entry name" value="FAA_hydro_N"/>
</dbReference>
<feature type="domain" description="Fumarylacetoacetase-like C-terminal" evidence="1">
    <location>
        <begin position="80"/>
        <end position="318"/>
    </location>
</feature>
<dbReference type="Pfam" id="PF01557">
    <property type="entry name" value="FAA_hydrolase"/>
    <property type="match status" value="1"/>
</dbReference>
<reference evidence="3 4" key="1">
    <citation type="journal article" date="2019" name="Environ. Microbiol.">
        <title>Species interactions and distinct microbial communities in high Arctic permafrost affected cryosols are associated with the CH4 and CO2 gas fluxes.</title>
        <authorList>
            <person name="Altshuler I."/>
            <person name="Hamel J."/>
            <person name="Turney S."/>
            <person name="Magnuson E."/>
            <person name="Levesque R."/>
            <person name="Greer C."/>
            <person name="Whyte L.G."/>
        </authorList>
    </citation>
    <scope>NUCLEOTIDE SEQUENCE [LARGE SCALE GENOMIC DNA]</scope>
    <source>
        <strain evidence="3 4">E6.1</strain>
    </source>
</reference>
<dbReference type="GO" id="GO:0016787">
    <property type="term" value="F:hydrolase activity"/>
    <property type="evidence" value="ECO:0007669"/>
    <property type="project" value="UniProtKB-KW"/>
</dbReference>
<dbReference type="OrthoDB" id="9775905at2"/>
<dbReference type="AlphaFoldDB" id="A0A502FIL8"/>
<dbReference type="Gene3D" id="3.90.850.10">
    <property type="entry name" value="Fumarylacetoacetase-like, C-terminal domain"/>
    <property type="match status" value="1"/>
</dbReference>
<dbReference type="InterPro" id="IPR011234">
    <property type="entry name" value="Fumarylacetoacetase-like_C"/>
</dbReference>
<dbReference type="InterPro" id="IPR036663">
    <property type="entry name" value="Fumarylacetoacetase_C_sf"/>
</dbReference>
<gene>
    <name evidence="3" type="ORF">EAH76_18525</name>
</gene>
<keyword evidence="4" id="KW-1185">Reference proteome</keyword>
<proteinExistence type="predicted"/>
<organism evidence="3 4">
    <name type="scientific">Sphingomonas glacialis</name>
    <dbReference type="NCBI Taxonomy" id="658225"/>
    <lineage>
        <taxon>Bacteria</taxon>
        <taxon>Pseudomonadati</taxon>
        <taxon>Pseudomonadota</taxon>
        <taxon>Alphaproteobacteria</taxon>
        <taxon>Sphingomonadales</taxon>
        <taxon>Sphingomonadaceae</taxon>
        <taxon>Sphingomonas</taxon>
    </lineage>
</organism>
<evidence type="ECO:0000259" key="1">
    <source>
        <dbReference type="Pfam" id="PF01557"/>
    </source>
</evidence>
<dbReference type="RefSeq" id="WP_140851772.1">
    <property type="nucleotide sequence ID" value="NZ_RCZC01000007.1"/>
</dbReference>
<dbReference type="Proteomes" id="UP000319931">
    <property type="component" value="Unassembled WGS sequence"/>
</dbReference>
<name>A0A502FIL8_9SPHN</name>
<dbReference type="PANTHER" id="PTHR43211:SF1">
    <property type="entry name" value="BLL6422 PROTEIN"/>
    <property type="match status" value="1"/>
</dbReference>
<accession>A0A502FIL8</accession>
<evidence type="ECO:0000313" key="4">
    <source>
        <dbReference type="Proteomes" id="UP000319931"/>
    </source>
</evidence>